<dbReference type="OrthoDB" id="7864808at2"/>
<dbReference type="AlphaFoldDB" id="A0A443L7P8"/>
<sequence length="202" mass="22061">MGLRKYWEITIRGVTYPDVNAAAQAFGVGAHAIRQAARAGRLDRVGMPKGCEPMPVRIRGEDYPDAKAAAQALGVTTNAVYQAIVQGREDRLGLPRAPVSNRGRQFSIGGMSWPSEAEACRQLGLCLNYIYLARRRGSVAMQQVILQRAMQMRVQHARASGTSDFPPACDPVHGRRTAGRPTGAAGRSRRAPLGLRAQERRR</sequence>
<dbReference type="EMBL" id="SAVB01000025">
    <property type="protein sequence ID" value="RWR45210.1"/>
    <property type="molecule type" value="Genomic_DNA"/>
</dbReference>
<dbReference type="Proteomes" id="UP000286594">
    <property type="component" value="Unassembled WGS sequence"/>
</dbReference>
<name>A0A443L7P8_9RHOB</name>
<evidence type="ECO:0000313" key="3">
    <source>
        <dbReference type="Proteomes" id="UP000286594"/>
    </source>
</evidence>
<accession>A0A443L7P8</accession>
<reference evidence="2 3" key="1">
    <citation type="submission" date="2019-01" db="EMBL/GenBank/DDBJ databases">
        <title>Sinorhodobacter populi sp. nov. isolated from the symptomatic bark tissue of Populus euramericana canker.</title>
        <authorList>
            <person name="Xu G."/>
        </authorList>
    </citation>
    <scope>NUCLEOTIDE SEQUENCE [LARGE SCALE GENOMIC DNA]</scope>
    <source>
        <strain evidence="2 3">CCTCC AB2012026</strain>
    </source>
</reference>
<gene>
    <name evidence="2" type="ORF">EOW65_16665</name>
</gene>
<feature type="region of interest" description="Disordered" evidence="1">
    <location>
        <begin position="157"/>
        <end position="202"/>
    </location>
</feature>
<comment type="caution">
    <text evidence="2">The sequence shown here is derived from an EMBL/GenBank/DDBJ whole genome shotgun (WGS) entry which is preliminary data.</text>
</comment>
<evidence type="ECO:0000256" key="1">
    <source>
        <dbReference type="SAM" id="MobiDB-lite"/>
    </source>
</evidence>
<proteinExistence type="predicted"/>
<evidence type="ECO:0008006" key="4">
    <source>
        <dbReference type="Google" id="ProtNLM"/>
    </source>
</evidence>
<dbReference type="RefSeq" id="WP_128151365.1">
    <property type="nucleotide sequence ID" value="NZ_SAVB01000025.1"/>
</dbReference>
<keyword evidence="3" id="KW-1185">Reference proteome</keyword>
<evidence type="ECO:0000313" key="2">
    <source>
        <dbReference type="EMBL" id="RWR45210.1"/>
    </source>
</evidence>
<organism evidence="2 3">
    <name type="scientific">Paenirhodobacter ferrireducens</name>
    <dbReference type="NCBI Taxonomy" id="1215032"/>
    <lineage>
        <taxon>Bacteria</taxon>
        <taxon>Pseudomonadati</taxon>
        <taxon>Pseudomonadota</taxon>
        <taxon>Alphaproteobacteria</taxon>
        <taxon>Rhodobacterales</taxon>
        <taxon>Rhodobacter group</taxon>
        <taxon>Paenirhodobacter</taxon>
    </lineage>
</organism>
<protein>
    <recommendedName>
        <fullName evidence="4">Nuclease-associated modular DNA-binding 1 domain-containing protein</fullName>
    </recommendedName>
</protein>